<comment type="pathway">
    <text evidence="1 8">Cofactor biosynthesis; (R)-pantothenate biosynthesis; (R)-pantothenate from (R)-pantoate and beta-alanine: step 1/1.</text>
</comment>
<feature type="binding site" evidence="8">
    <location>
        <begin position="149"/>
        <end position="152"/>
    </location>
    <ligand>
        <name>ATP</name>
        <dbReference type="ChEBI" id="CHEBI:30616"/>
    </ligand>
</feature>
<sequence>MLVVNNPAALREQIGQWRRESRAIAFVPTMGNLHQGHLTLVDEARSHGEKVVVSIFVNPLQFDKAEDLANYPRTLEQDCAALEAAGVDLVFTPTPELMYPHGLASQTFVEVPGLSSLLEGALRPGHFRGVSTVVTKLFNLVQPDVACFGQKDYQQLALIRKMVADMAMPVEIIGVPTVRAEDGLALSSRNGYLTAAERALAPELARTMNWIAEQIEAGSHHLPSLVAQASQRLDNVGFRTDAIDIVDADTLESSSAASKRLVILMAAYLGKARLIDNRVVTLQG</sequence>
<comment type="miscellaneous">
    <text evidence="8">The reaction proceeds by a bi uni uni bi ping pong mechanism.</text>
</comment>
<dbReference type="GO" id="GO:0015940">
    <property type="term" value="P:pantothenate biosynthetic process"/>
    <property type="evidence" value="ECO:0007669"/>
    <property type="project" value="UniProtKB-UniRule"/>
</dbReference>
<dbReference type="GO" id="GO:0005524">
    <property type="term" value="F:ATP binding"/>
    <property type="evidence" value="ECO:0007669"/>
    <property type="project" value="UniProtKB-KW"/>
</dbReference>
<dbReference type="RefSeq" id="WP_041205065.1">
    <property type="nucleotide sequence ID" value="NZ_CAAKNK010000401.1"/>
</dbReference>
<evidence type="ECO:0000256" key="4">
    <source>
        <dbReference type="ARBA" id="ARBA00022655"/>
    </source>
</evidence>
<keyword evidence="4 8" id="KW-0566">Pantothenate biosynthesis</keyword>
<gene>
    <name evidence="8 9" type="primary">panC</name>
    <name evidence="9" type="ORF">GWI30_17765</name>
</gene>
<evidence type="ECO:0000313" key="10">
    <source>
        <dbReference type="Proteomes" id="UP000463871"/>
    </source>
</evidence>
<dbReference type="NCBIfam" id="TIGR00125">
    <property type="entry name" value="cyt_tran_rel"/>
    <property type="match status" value="1"/>
</dbReference>
<feature type="binding site" evidence="8">
    <location>
        <position position="178"/>
    </location>
    <ligand>
        <name>ATP</name>
        <dbReference type="ChEBI" id="CHEBI:30616"/>
    </ligand>
</feature>
<evidence type="ECO:0000256" key="3">
    <source>
        <dbReference type="ARBA" id="ARBA00022598"/>
    </source>
</evidence>
<keyword evidence="6 8" id="KW-0067">ATP-binding</keyword>
<dbReference type="CDD" id="cd00560">
    <property type="entry name" value="PanC"/>
    <property type="match status" value="1"/>
</dbReference>
<comment type="catalytic activity">
    <reaction evidence="7 8">
        <text>(R)-pantoate + beta-alanine + ATP = (R)-pantothenate + AMP + diphosphate + H(+)</text>
        <dbReference type="Rhea" id="RHEA:10912"/>
        <dbReference type="ChEBI" id="CHEBI:15378"/>
        <dbReference type="ChEBI" id="CHEBI:15980"/>
        <dbReference type="ChEBI" id="CHEBI:29032"/>
        <dbReference type="ChEBI" id="CHEBI:30616"/>
        <dbReference type="ChEBI" id="CHEBI:33019"/>
        <dbReference type="ChEBI" id="CHEBI:57966"/>
        <dbReference type="ChEBI" id="CHEBI:456215"/>
        <dbReference type="EC" id="6.3.2.1"/>
    </reaction>
</comment>
<dbReference type="Proteomes" id="UP000463871">
    <property type="component" value="Chromosome"/>
</dbReference>
<dbReference type="SUPFAM" id="SSF52374">
    <property type="entry name" value="Nucleotidylyl transferase"/>
    <property type="match status" value="1"/>
</dbReference>
<keyword evidence="5 8" id="KW-0547">Nucleotide-binding</keyword>
<dbReference type="EMBL" id="CP047962">
    <property type="protein sequence ID" value="QHQ52512.1"/>
    <property type="molecule type" value="Genomic_DNA"/>
</dbReference>
<dbReference type="NCBIfam" id="TIGR00018">
    <property type="entry name" value="panC"/>
    <property type="match status" value="1"/>
</dbReference>
<dbReference type="GO" id="GO:0005829">
    <property type="term" value="C:cytosol"/>
    <property type="evidence" value="ECO:0007669"/>
    <property type="project" value="TreeGrafter"/>
</dbReference>
<dbReference type="InterPro" id="IPR004821">
    <property type="entry name" value="Cyt_trans-like"/>
</dbReference>
<comment type="function">
    <text evidence="8">Catalyzes the condensation of pantoate with beta-alanine in an ATP-dependent reaction via a pantoyl-adenylate intermediate.</text>
</comment>
<evidence type="ECO:0000256" key="6">
    <source>
        <dbReference type="ARBA" id="ARBA00022840"/>
    </source>
</evidence>
<feature type="binding site" evidence="8">
    <location>
        <position position="61"/>
    </location>
    <ligand>
        <name>beta-alanine</name>
        <dbReference type="ChEBI" id="CHEBI:57966"/>
    </ligand>
</feature>
<dbReference type="InterPro" id="IPR014729">
    <property type="entry name" value="Rossmann-like_a/b/a_fold"/>
</dbReference>
<evidence type="ECO:0000256" key="5">
    <source>
        <dbReference type="ARBA" id="ARBA00022741"/>
    </source>
</evidence>
<dbReference type="Gene3D" id="3.40.50.620">
    <property type="entry name" value="HUPs"/>
    <property type="match status" value="1"/>
</dbReference>
<keyword evidence="3 8" id="KW-0436">Ligase</keyword>
<protein>
    <recommendedName>
        <fullName evidence="8">Pantothenate synthetase</fullName>
        <shortName evidence="8">PS</shortName>
        <ecNumber evidence="8">6.3.2.1</ecNumber>
    </recommendedName>
    <alternativeName>
        <fullName evidence="8">Pantoate--beta-alanine ligase</fullName>
    </alternativeName>
    <alternativeName>
        <fullName evidence="8">Pantoate-activating enzyme</fullName>
    </alternativeName>
</protein>
<organism evidence="9 10">
    <name type="scientific">Aeromonas media</name>
    <dbReference type="NCBI Taxonomy" id="651"/>
    <lineage>
        <taxon>Bacteria</taxon>
        <taxon>Pseudomonadati</taxon>
        <taxon>Pseudomonadota</taxon>
        <taxon>Gammaproteobacteria</taxon>
        <taxon>Aeromonadales</taxon>
        <taxon>Aeromonadaceae</taxon>
        <taxon>Aeromonas</taxon>
    </lineage>
</organism>
<dbReference type="AlphaFoldDB" id="A0AAE6SLK2"/>
<feature type="binding site" evidence="8">
    <location>
        <position position="61"/>
    </location>
    <ligand>
        <name>(R)-pantoate</name>
        <dbReference type="ChEBI" id="CHEBI:15980"/>
    </ligand>
</feature>
<feature type="binding site" evidence="8">
    <location>
        <position position="155"/>
    </location>
    <ligand>
        <name>(R)-pantoate</name>
        <dbReference type="ChEBI" id="CHEBI:15980"/>
    </ligand>
</feature>
<dbReference type="PANTHER" id="PTHR21299:SF1">
    <property type="entry name" value="PANTOATE--BETA-ALANINE LIGASE"/>
    <property type="match status" value="1"/>
</dbReference>
<evidence type="ECO:0000256" key="8">
    <source>
        <dbReference type="HAMAP-Rule" id="MF_00158"/>
    </source>
</evidence>
<evidence type="ECO:0000256" key="2">
    <source>
        <dbReference type="ARBA" id="ARBA00009256"/>
    </source>
</evidence>
<comment type="similarity">
    <text evidence="2 8">Belongs to the pantothenate synthetase family.</text>
</comment>
<dbReference type="InterPro" id="IPR003721">
    <property type="entry name" value="Pantoate_ligase"/>
</dbReference>
<comment type="subcellular location">
    <subcellularLocation>
        <location evidence="8">Cytoplasm</location>
    </subcellularLocation>
</comment>
<dbReference type="InterPro" id="IPR042176">
    <property type="entry name" value="Pantoate_ligase_C"/>
</dbReference>
<dbReference type="GO" id="GO:0004592">
    <property type="term" value="F:pantoate-beta-alanine ligase activity"/>
    <property type="evidence" value="ECO:0007669"/>
    <property type="project" value="UniProtKB-UniRule"/>
</dbReference>
<feature type="binding site" evidence="8">
    <location>
        <begin position="30"/>
        <end position="37"/>
    </location>
    <ligand>
        <name>ATP</name>
        <dbReference type="ChEBI" id="CHEBI:30616"/>
    </ligand>
</feature>
<evidence type="ECO:0000313" key="9">
    <source>
        <dbReference type="EMBL" id="QHQ52512.1"/>
    </source>
</evidence>
<keyword evidence="8" id="KW-0963">Cytoplasm</keyword>
<evidence type="ECO:0000256" key="1">
    <source>
        <dbReference type="ARBA" id="ARBA00004990"/>
    </source>
</evidence>
<feature type="binding site" evidence="8">
    <location>
        <begin position="186"/>
        <end position="189"/>
    </location>
    <ligand>
        <name>ATP</name>
        <dbReference type="ChEBI" id="CHEBI:30616"/>
    </ligand>
</feature>
<dbReference type="HAMAP" id="MF_00158">
    <property type="entry name" value="PanC"/>
    <property type="match status" value="1"/>
</dbReference>
<evidence type="ECO:0000256" key="7">
    <source>
        <dbReference type="ARBA" id="ARBA00048258"/>
    </source>
</evidence>
<reference evidence="9 10" key="1">
    <citation type="submission" date="2020-01" db="EMBL/GenBank/DDBJ databases">
        <title>Complete genome of Aeromonas media MC64.</title>
        <authorList>
            <person name="Cao G."/>
            <person name="Fu J."/>
            <person name="Zhong C."/>
        </authorList>
    </citation>
    <scope>NUCLEOTIDE SEQUENCE [LARGE SCALE GENOMIC DNA]</scope>
    <source>
        <strain evidence="9 10">MC64</strain>
    </source>
</reference>
<comment type="subunit">
    <text evidence="8">Homodimer.</text>
</comment>
<dbReference type="PANTHER" id="PTHR21299">
    <property type="entry name" value="CYTIDYLATE KINASE/PANTOATE-BETA-ALANINE LIGASE"/>
    <property type="match status" value="1"/>
</dbReference>
<dbReference type="EC" id="6.3.2.1" evidence="8"/>
<proteinExistence type="inferred from homology"/>
<feature type="active site" description="Proton donor" evidence="8">
    <location>
        <position position="37"/>
    </location>
</feature>
<dbReference type="FunFam" id="3.40.50.620:FF:000013">
    <property type="entry name" value="Pantothenate synthetase"/>
    <property type="match status" value="1"/>
</dbReference>
<dbReference type="Pfam" id="PF02569">
    <property type="entry name" value="Pantoate_ligase"/>
    <property type="match status" value="1"/>
</dbReference>
<accession>A0AAE6SLK2</accession>
<dbReference type="FunFam" id="3.30.1300.10:FF:000001">
    <property type="entry name" value="Pantothenate synthetase"/>
    <property type="match status" value="1"/>
</dbReference>
<name>A0AAE6SLK2_AERME</name>
<dbReference type="Gene3D" id="3.30.1300.10">
    <property type="entry name" value="Pantoate-beta-alanine ligase, C-terminal domain"/>
    <property type="match status" value="1"/>
</dbReference>